<sequence>MKVSQRIAFIGAGSMAEAIISGMIAQGFVKSNQIIVTNRENRERLAFLGDKYGVRNTPVKREAIKDADIIVLSMKPKDAKEALSEVKEYIQENQLVISVLAGVATSFMEDLIAKKVSVVRAMPNTSAMIGFSATAIAAGTYATEQDVEKANQLFQTIGTTTIVEENSLHAITGLSGSGPAYIYYLVEAMEQAALEEGIDSDTAKDLIIQTLMGAAEMLKQTEEKPAVLRQKITSPGGTTQAGLETLDQYRYQEALQACVKRATERSKELGRLFEETPLN</sequence>
<evidence type="ECO:0000256" key="11">
    <source>
        <dbReference type="PIRSR" id="PIRSR000193-1"/>
    </source>
</evidence>
<dbReference type="GO" id="GO:0055129">
    <property type="term" value="P:L-proline biosynthetic process"/>
    <property type="evidence" value="ECO:0007669"/>
    <property type="project" value="UniProtKB-UniRule"/>
</dbReference>
<dbReference type="UniPathway" id="UPA00098">
    <property type="reaction ID" value="UER00361"/>
</dbReference>
<feature type="domain" description="Pyrroline-5-carboxylate reductase catalytic N-terminal" evidence="14">
    <location>
        <begin position="6"/>
        <end position="102"/>
    </location>
</feature>
<evidence type="ECO:0000256" key="6">
    <source>
        <dbReference type="ARBA" id="ARBA00022857"/>
    </source>
</evidence>
<dbReference type="RefSeq" id="WP_143891535.1">
    <property type="nucleotide sequence ID" value="NZ_CP041666.1"/>
</dbReference>
<comment type="similarity">
    <text evidence="2 9 12">Belongs to the pyrroline-5-carboxylate reductase family.</text>
</comment>
<keyword evidence="5 9" id="KW-0641">Proline biosynthesis</keyword>
<feature type="binding site" evidence="11">
    <location>
        <begin position="10"/>
        <end position="15"/>
    </location>
    <ligand>
        <name>NADP(+)</name>
        <dbReference type="ChEBI" id="CHEBI:58349"/>
    </ligand>
</feature>
<evidence type="ECO:0000256" key="4">
    <source>
        <dbReference type="ARBA" id="ARBA00022605"/>
    </source>
</evidence>
<keyword evidence="7 9" id="KW-0560">Oxidoreductase</keyword>
<evidence type="ECO:0000256" key="12">
    <source>
        <dbReference type="RuleBase" id="RU003903"/>
    </source>
</evidence>
<keyword evidence="4 9" id="KW-0028">Amino-acid biosynthesis</keyword>
<dbReference type="Pfam" id="PF14748">
    <property type="entry name" value="P5CR_dimer"/>
    <property type="match status" value="1"/>
</dbReference>
<dbReference type="NCBIfam" id="TIGR00112">
    <property type="entry name" value="proC"/>
    <property type="match status" value="1"/>
</dbReference>
<dbReference type="GO" id="GO:0004735">
    <property type="term" value="F:pyrroline-5-carboxylate reductase activity"/>
    <property type="evidence" value="ECO:0007669"/>
    <property type="project" value="UniProtKB-UniRule"/>
</dbReference>
<dbReference type="Gene3D" id="1.10.3730.10">
    <property type="entry name" value="ProC C-terminal domain-like"/>
    <property type="match status" value="1"/>
</dbReference>
<dbReference type="OrthoDB" id="9805754at2"/>
<evidence type="ECO:0000256" key="3">
    <source>
        <dbReference type="ARBA" id="ARBA00022490"/>
    </source>
</evidence>
<comment type="subcellular location">
    <subcellularLocation>
        <location evidence="1 9">Cytoplasm</location>
    </subcellularLocation>
</comment>
<gene>
    <name evidence="9 16" type="primary">proC</name>
    <name evidence="16" type="ORF">FN924_00090</name>
</gene>
<name>A0A516KBK4_9BACI</name>
<dbReference type="Gene3D" id="3.40.50.720">
    <property type="entry name" value="NAD(P)-binding Rossmann-like Domain"/>
    <property type="match status" value="1"/>
</dbReference>
<evidence type="ECO:0000256" key="1">
    <source>
        <dbReference type="ARBA" id="ARBA00004496"/>
    </source>
</evidence>
<comment type="pathway">
    <text evidence="9 12">Amino-acid biosynthesis; L-proline biosynthesis; L-proline from L-glutamate 5-semialdehyde: step 1/1.</text>
</comment>
<evidence type="ECO:0000256" key="7">
    <source>
        <dbReference type="ARBA" id="ARBA00023002"/>
    </source>
</evidence>
<evidence type="ECO:0000256" key="8">
    <source>
        <dbReference type="ARBA" id="ARBA00058118"/>
    </source>
</evidence>
<comment type="function">
    <text evidence="8 9">Catalyzes the reduction of 1-pyrroline-5-carboxylate (PCA) to L-proline.</text>
</comment>
<dbReference type="Pfam" id="PF03807">
    <property type="entry name" value="F420_oxidored"/>
    <property type="match status" value="1"/>
</dbReference>
<organism evidence="16 17">
    <name type="scientific">Radiobacillus deserti</name>
    <dbReference type="NCBI Taxonomy" id="2594883"/>
    <lineage>
        <taxon>Bacteria</taxon>
        <taxon>Bacillati</taxon>
        <taxon>Bacillota</taxon>
        <taxon>Bacilli</taxon>
        <taxon>Bacillales</taxon>
        <taxon>Bacillaceae</taxon>
        <taxon>Radiobacillus</taxon>
    </lineage>
</organism>
<keyword evidence="13" id="KW-0472">Membrane</keyword>
<dbReference type="PANTHER" id="PTHR11645:SF49">
    <property type="entry name" value="PYRROLINE-5-CARBOXYLATE REDUCTASE 1"/>
    <property type="match status" value="1"/>
</dbReference>
<keyword evidence="3 9" id="KW-0963">Cytoplasm</keyword>
<dbReference type="FunFam" id="3.40.50.720:FF:000190">
    <property type="entry name" value="Pyrroline-5-carboxylate reductase"/>
    <property type="match status" value="1"/>
</dbReference>
<dbReference type="GO" id="GO:0005737">
    <property type="term" value="C:cytoplasm"/>
    <property type="evidence" value="ECO:0007669"/>
    <property type="project" value="UniProtKB-SubCell"/>
</dbReference>
<evidence type="ECO:0000259" key="14">
    <source>
        <dbReference type="Pfam" id="PF03807"/>
    </source>
</evidence>
<dbReference type="PIRSF" id="PIRSF000193">
    <property type="entry name" value="Pyrrol-5-carb_rd"/>
    <property type="match status" value="1"/>
</dbReference>
<dbReference type="EMBL" id="CP041666">
    <property type="protein sequence ID" value="QDP38782.1"/>
    <property type="molecule type" value="Genomic_DNA"/>
</dbReference>
<dbReference type="FunFam" id="1.10.3730.10:FF:000001">
    <property type="entry name" value="Pyrroline-5-carboxylate reductase"/>
    <property type="match status" value="1"/>
</dbReference>
<dbReference type="InterPro" id="IPR036291">
    <property type="entry name" value="NAD(P)-bd_dom_sf"/>
</dbReference>
<evidence type="ECO:0000256" key="9">
    <source>
        <dbReference type="HAMAP-Rule" id="MF_01925"/>
    </source>
</evidence>
<comment type="catalytic activity">
    <reaction evidence="9 12">
        <text>L-proline + NADP(+) = (S)-1-pyrroline-5-carboxylate + NADPH + 2 H(+)</text>
        <dbReference type="Rhea" id="RHEA:14109"/>
        <dbReference type="ChEBI" id="CHEBI:15378"/>
        <dbReference type="ChEBI" id="CHEBI:17388"/>
        <dbReference type="ChEBI" id="CHEBI:57783"/>
        <dbReference type="ChEBI" id="CHEBI:58349"/>
        <dbReference type="ChEBI" id="CHEBI:60039"/>
        <dbReference type="EC" id="1.5.1.2"/>
    </reaction>
</comment>
<dbReference type="AlphaFoldDB" id="A0A516KBK4"/>
<feature type="transmembrane region" description="Helical" evidence="13">
    <location>
        <begin position="7"/>
        <end position="29"/>
    </location>
</feature>
<accession>A0A516KBK4</accession>
<evidence type="ECO:0000256" key="5">
    <source>
        <dbReference type="ARBA" id="ARBA00022650"/>
    </source>
</evidence>
<dbReference type="Proteomes" id="UP000315215">
    <property type="component" value="Chromosome"/>
</dbReference>
<reference evidence="16 17" key="1">
    <citation type="submission" date="2019-07" db="EMBL/GenBank/DDBJ databases">
        <authorList>
            <person name="Li J."/>
        </authorList>
    </citation>
    <scope>NUCLEOTIDE SEQUENCE [LARGE SCALE GENOMIC DNA]</scope>
    <source>
        <strain evidence="16 17">TKL69</strain>
    </source>
</reference>
<dbReference type="InterPro" id="IPR053790">
    <property type="entry name" value="P5CR-like_CS"/>
</dbReference>
<comment type="catalytic activity">
    <reaction evidence="9">
        <text>L-proline + NAD(+) = (S)-1-pyrroline-5-carboxylate + NADH + 2 H(+)</text>
        <dbReference type="Rhea" id="RHEA:14105"/>
        <dbReference type="ChEBI" id="CHEBI:15378"/>
        <dbReference type="ChEBI" id="CHEBI:17388"/>
        <dbReference type="ChEBI" id="CHEBI:57540"/>
        <dbReference type="ChEBI" id="CHEBI:57945"/>
        <dbReference type="ChEBI" id="CHEBI:60039"/>
        <dbReference type="EC" id="1.5.1.2"/>
    </reaction>
</comment>
<dbReference type="SUPFAM" id="SSF48179">
    <property type="entry name" value="6-phosphogluconate dehydrogenase C-terminal domain-like"/>
    <property type="match status" value="1"/>
</dbReference>
<evidence type="ECO:0000256" key="2">
    <source>
        <dbReference type="ARBA" id="ARBA00005525"/>
    </source>
</evidence>
<keyword evidence="13" id="KW-0812">Transmembrane</keyword>
<evidence type="ECO:0000256" key="13">
    <source>
        <dbReference type="SAM" id="Phobius"/>
    </source>
</evidence>
<dbReference type="InterPro" id="IPR008927">
    <property type="entry name" value="6-PGluconate_DH-like_C_sf"/>
</dbReference>
<dbReference type="EC" id="1.5.1.2" evidence="9 10"/>
<dbReference type="KEGG" id="aqt:FN924_00090"/>
<keyword evidence="6 9" id="KW-0521">NADP</keyword>
<protein>
    <recommendedName>
        <fullName evidence="9 10">Pyrroline-5-carboxylate reductase</fullName>
        <shortName evidence="9">P5C reductase</shortName>
        <shortName evidence="9">P5CR</shortName>
        <ecNumber evidence="9 10">1.5.1.2</ecNumber>
    </recommendedName>
    <alternativeName>
        <fullName evidence="9">PCA reductase</fullName>
    </alternativeName>
</protein>
<evidence type="ECO:0000259" key="15">
    <source>
        <dbReference type="Pfam" id="PF14748"/>
    </source>
</evidence>
<proteinExistence type="inferred from homology"/>
<dbReference type="HAMAP" id="MF_01925">
    <property type="entry name" value="P5C_reductase"/>
    <property type="match status" value="1"/>
</dbReference>
<dbReference type="InterPro" id="IPR028939">
    <property type="entry name" value="P5C_Rdtase_cat_N"/>
</dbReference>
<evidence type="ECO:0000313" key="17">
    <source>
        <dbReference type="Proteomes" id="UP000315215"/>
    </source>
</evidence>
<keyword evidence="17" id="KW-1185">Reference proteome</keyword>
<dbReference type="InterPro" id="IPR000304">
    <property type="entry name" value="Pyrroline-COOH_reductase"/>
</dbReference>
<dbReference type="PANTHER" id="PTHR11645">
    <property type="entry name" value="PYRROLINE-5-CARBOXYLATE REDUCTASE"/>
    <property type="match status" value="1"/>
</dbReference>
<dbReference type="SUPFAM" id="SSF51735">
    <property type="entry name" value="NAD(P)-binding Rossmann-fold domains"/>
    <property type="match status" value="1"/>
</dbReference>
<feature type="domain" description="Pyrroline-5-carboxylate reductase dimerisation" evidence="15">
    <location>
        <begin position="165"/>
        <end position="269"/>
    </location>
</feature>
<dbReference type="PROSITE" id="PS00521">
    <property type="entry name" value="P5CR"/>
    <property type="match status" value="1"/>
</dbReference>
<evidence type="ECO:0000256" key="10">
    <source>
        <dbReference type="NCBIfam" id="TIGR00112"/>
    </source>
</evidence>
<evidence type="ECO:0000313" key="16">
    <source>
        <dbReference type="EMBL" id="QDP38782.1"/>
    </source>
</evidence>
<dbReference type="InterPro" id="IPR029036">
    <property type="entry name" value="P5CR_dimer"/>
</dbReference>
<keyword evidence="13" id="KW-1133">Transmembrane helix</keyword>